<sequence>MTAPAHLQASAARSLAHWHRMVAAQDLSGLDEIVHPQAVFRSPMAHQPYAGAPALKLVLRTVVQVFEDFEYHRQFASDEGLDVTLEFSARVGDKQLKGVDLIRFNADGLITEFEVMVRPASALQALGAEMGARLGQHMPAFKAPR</sequence>
<reference evidence="2 3" key="1">
    <citation type="journal article" date="2019" name="Int. J. Syst. Evol. Microbiol.">
        <title>The Global Catalogue of Microorganisms (GCM) 10K type strain sequencing project: providing services to taxonomists for standard genome sequencing and annotation.</title>
        <authorList>
            <consortium name="The Broad Institute Genomics Platform"/>
            <consortium name="The Broad Institute Genome Sequencing Center for Infectious Disease"/>
            <person name="Wu L."/>
            <person name="Ma J."/>
        </authorList>
    </citation>
    <scope>NUCLEOTIDE SEQUENCE [LARGE SCALE GENOMIC DNA]</scope>
    <source>
        <strain evidence="2 3">JCM 15503</strain>
    </source>
</reference>
<comment type="caution">
    <text evidence="2">The sequence shown here is derived from an EMBL/GenBank/DDBJ whole genome shotgun (WGS) entry which is preliminary data.</text>
</comment>
<evidence type="ECO:0000259" key="1">
    <source>
        <dbReference type="Pfam" id="PF12680"/>
    </source>
</evidence>
<proteinExistence type="predicted"/>
<organism evidence="2 3">
    <name type="scientific">Ideonella azotifigens</name>
    <dbReference type="NCBI Taxonomy" id="513160"/>
    <lineage>
        <taxon>Bacteria</taxon>
        <taxon>Pseudomonadati</taxon>
        <taxon>Pseudomonadota</taxon>
        <taxon>Betaproteobacteria</taxon>
        <taxon>Burkholderiales</taxon>
        <taxon>Sphaerotilaceae</taxon>
        <taxon>Ideonella</taxon>
    </lineage>
</organism>
<accession>A0ABN1KF07</accession>
<dbReference type="Pfam" id="PF12680">
    <property type="entry name" value="SnoaL_2"/>
    <property type="match status" value="1"/>
</dbReference>
<name>A0ABN1KF07_9BURK</name>
<evidence type="ECO:0000313" key="2">
    <source>
        <dbReference type="EMBL" id="GAA0764947.1"/>
    </source>
</evidence>
<feature type="domain" description="SnoaL-like" evidence="1">
    <location>
        <begin position="17"/>
        <end position="112"/>
    </location>
</feature>
<dbReference type="RefSeq" id="WP_141290228.1">
    <property type="nucleotide sequence ID" value="NZ_BAAAEW010000042.1"/>
</dbReference>
<dbReference type="InterPro" id="IPR032710">
    <property type="entry name" value="NTF2-like_dom_sf"/>
</dbReference>
<dbReference type="Gene3D" id="3.10.450.50">
    <property type="match status" value="1"/>
</dbReference>
<keyword evidence="3" id="KW-1185">Reference proteome</keyword>
<dbReference type="InterPro" id="IPR037401">
    <property type="entry name" value="SnoaL-like"/>
</dbReference>
<dbReference type="SUPFAM" id="SSF54427">
    <property type="entry name" value="NTF2-like"/>
    <property type="match status" value="1"/>
</dbReference>
<protein>
    <submittedName>
        <fullName evidence="2">Nuclear transport factor 2 family protein</fullName>
    </submittedName>
</protein>
<gene>
    <name evidence="2" type="ORF">GCM10009107_51660</name>
</gene>
<dbReference type="EMBL" id="BAAAEW010000042">
    <property type="protein sequence ID" value="GAA0764947.1"/>
    <property type="molecule type" value="Genomic_DNA"/>
</dbReference>
<evidence type="ECO:0000313" key="3">
    <source>
        <dbReference type="Proteomes" id="UP001500279"/>
    </source>
</evidence>
<dbReference type="Proteomes" id="UP001500279">
    <property type="component" value="Unassembled WGS sequence"/>
</dbReference>